<name>A0A7C9P5F7_9BACT</name>
<protein>
    <recommendedName>
        <fullName evidence="2">Toxin</fullName>
    </recommendedName>
</protein>
<evidence type="ECO:0008006" key="2">
    <source>
        <dbReference type="Google" id="ProtNLM"/>
    </source>
</evidence>
<comment type="caution">
    <text evidence="1">The sequence shown here is derived from an EMBL/GenBank/DDBJ whole genome shotgun (WGS) entry which is preliminary data.</text>
</comment>
<reference evidence="1" key="1">
    <citation type="submission" date="2018-08" db="EMBL/GenBank/DDBJ databases">
        <title>Murine metabolic-syndrome-specific gut microbial biobank.</title>
        <authorList>
            <person name="Liu C."/>
        </authorList>
    </citation>
    <scope>NUCLEOTIDE SEQUENCE [LARGE SCALE GENOMIC DNA]</scope>
    <source>
        <strain evidence="1">Z82</strain>
    </source>
</reference>
<dbReference type="EMBL" id="QWKH01000016">
    <property type="protein sequence ID" value="NBI34151.1"/>
    <property type="molecule type" value="Genomic_DNA"/>
</dbReference>
<proteinExistence type="predicted"/>
<organism evidence="1">
    <name type="scientific">Muribaculaceae bacterium Z82</name>
    <dbReference type="NCBI Taxonomy" id="2304548"/>
    <lineage>
        <taxon>Bacteria</taxon>
        <taxon>Pseudomonadati</taxon>
        <taxon>Bacteroidota</taxon>
        <taxon>Bacteroidia</taxon>
        <taxon>Bacteroidales</taxon>
        <taxon>Muribaculaceae</taxon>
    </lineage>
</organism>
<gene>
    <name evidence="1" type="ORF">D1639_03720</name>
</gene>
<dbReference type="AlphaFoldDB" id="A0A7C9P5F7"/>
<evidence type="ECO:0000313" key="1">
    <source>
        <dbReference type="EMBL" id="NBI34151.1"/>
    </source>
</evidence>
<accession>A0A7C9P5F7</accession>
<sequence>MASVVVDEHAFKHGLDEEEIRFAWDHFVRLVHRGSPDEGQILAVGWGFTGRLIQLVAVERPFGVLIYHAMTPPTHNALRELGLKWR</sequence>